<organism evidence="1">
    <name type="scientific">Spodoptera frugiperda</name>
    <name type="common">Fall armyworm</name>
    <dbReference type="NCBI Taxonomy" id="7108"/>
    <lineage>
        <taxon>Eukaryota</taxon>
        <taxon>Metazoa</taxon>
        <taxon>Ecdysozoa</taxon>
        <taxon>Arthropoda</taxon>
        <taxon>Hexapoda</taxon>
        <taxon>Insecta</taxon>
        <taxon>Pterygota</taxon>
        <taxon>Neoptera</taxon>
        <taxon>Endopterygota</taxon>
        <taxon>Lepidoptera</taxon>
        <taxon>Glossata</taxon>
        <taxon>Ditrysia</taxon>
        <taxon>Noctuoidea</taxon>
        <taxon>Noctuidae</taxon>
        <taxon>Amphipyrinae</taxon>
        <taxon>Spodoptera</taxon>
    </lineage>
</organism>
<gene>
    <name evidence="1" type="ORF">SFRICE_038570</name>
</gene>
<evidence type="ECO:0000313" key="1">
    <source>
        <dbReference type="EMBL" id="SOQ55076.1"/>
    </source>
</evidence>
<dbReference type="AlphaFoldDB" id="A0A2H1WQ26"/>
<accession>A0A2H1WQ26</accession>
<sequence length="81" mass="9008">MNVRLGGLAARECQAHSPQRQARSRAVARHAVLRRPAAAVATLATGRYHARARATLSARCKFTQTHRIIILNHYNTINPIQ</sequence>
<name>A0A2H1WQ26_SPOFR</name>
<dbReference type="EMBL" id="ODYU01010155">
    <property type="protein sequence ID" value="SOQ55076.1"/>
    <property type="molecule type" value="Genomic_DNA"/>
</dbReference>
<reference evidence="1" key="1">
    <citation type="submission" date="2016-07" db="EMBL/GenBank/DDBJ databases">
        <authorList>
            <person name="Bretaudeau A."/>
        </authorList>
    </citation>
    <scope>NUCLEOTIDE SEQUENCE</scope>
    <source>
        <strain evidence="1">Rice</strain>
        <tissue evidence="1">Whole body</tissue>
    </source>
</reference>
<proteinExistence type="predicted"/>
<protein>
    <submittedName>
        <fullName evidence="1">SFRICE_038570</fullName>
    </submittedName>
</protein>